<feature type="domain" description="Letm1 RBD" evidence="2">
    <location>
        <begin position="338"/>
        <end position="396"/>
    </location>
</feature>
<accession>A0A4R7KAJ4</accession>
<organism evidence="3 4">
    <name type="scientific">Maribacter spongiicola</name>
    <dbReference type="NCBI Taxonomy" id="1206753"/>
    <lineage>
        <taxon>Bacteria</taxon>
        <taxon>Pseudomonadati</taxon>
        <taxon>Bacteroidota</taxon>
        <taxon>Flavobacteriia</taxon>
        <taxon>Flavobacteriales</taxon>
        <taxon>Flavobacteriaceae</taxon>
        <taxon>Maribacter</taxon>
    </lineage>
</organism>
<keyword evidence="4" id="KW-1185">Reference proteome</keyword>
<dbReference type="Proteomes" id="UP000294749">
    <property type="component" value="Unassembled WGS sequence"/>
</dbReference>
<gene>
    <name evidence="3" type="ORF">CLV90_0022</name>
</gene>
<proteinExistence type="predicted"/>
<keyword evidence="1" id="KW-0472">Membrane</keyword>
<dbReference type="RefSeq" id="WP_133685503.1">
    <property type="nucleotide sequence ID" value="NZ_SOAY01000001.1"/>
</dbReference>
<evidence type="ECO:0000256" key="1">
    <source>
        <dbReference type="SAM" id="Phobius"/>
    </source>
</evidence>
<reference evidence="3 4" key="1">
    <citation type="submission" date="2019-03" db="EMBL/GenBank/DDBJ databases">
        <title>Genomic Encyclopedia of Archaeal and Bacterial Type Strains, Phase II (KMG-II): from individual species to whole genera.</title>
        <authorList>
            <person name="Goeker M."/>
        </authorList>
    </citation>
    <scope>NUCLEOTIDE SEQUENCE [LARGE SCALE GENOMIC DNA]</scope>
    <source>
        <strain evidence="3 4">DSM 25233</strain>
    </source>
</reference>
<protein>
    <submittedName>
        <fullName evidence="3">LETM1-like protein</fullName>
    </submittedName>
</protein>
<dbReference type="OrthoDB" id="1421172at2"/>
<evidence type="ECO:0000259" key="2">
    <source>
        <dbReference type="Pfam" id="PF07766"/>
    </source>
</evidence>
<dbReference type="EMBL" id="SOAY01000001">
    <property type="protein sequence ID" value="TDT50703.1"/>
    <property type="molecule type" value="Genomic_DNA"/>
</dbReference>
<dbReference type="Pfam" id="PF07766">
    <property type="entry name" value="LETM1_RBD"/>
    <property type="match status" value="1"/>
</dbReference>
<evidence type="ECO:0000313" key="3">
    <source>
        <dbReference type="EMBL" id="TDT50703.1"/>
    </source>
</evidence>
<keyword evidence="1" id="KW-0812">Transmembrane</keyword>
<evidence type="ECO:0000313" key="4">
    <source>
        <dbReference type="Proteomes" id="UP000294749"/>
    </source>
</evidence>
<keyword evidence="1" id="KW-1133">Transmembrane helix</keyword>
<dbReference type="NCBIfam" id="NF040639">
    <property type="entry name" value="LETM1_rel_film"/>
    <property type="match status" value="1"/>
</dbReference>
<feature type="transmembrane region" description="Helical" evidence="1">
    <location>
        <begin position="357"/>
        <end position="376"/>
    </location>
</feature>
<dbReference type="AlphaFoldDB" id="A0A4R7KAJ4"/>
<name>A0A4R7KAJ4_9FLAO</name>
<dbReference type="GO" id="GO:0043022">
    <property type="term" value="F:ribosome binding"/>
    <property type="evidence" value="ECO:0007669"/>
    <property type="project" value="InterPro"/>
</dbReference>
<sequence>MNPSSSGWIEKYGSVVQKHQNAFPNFEALYGTLKISGFVYGLNSSIPEFIELEHSLSEDEKAKINLLHALYFTYRIKGGDDYNTFIEQVFEFYGILNISRSGFFDKWFTGSKTSAKLEKLMTSRIYIEDNIISKTFNSLITNSLLFIDVLLFKHFLNGHTALKEKAEEIEYLAINITYHALSSKEIDRKDNKLSQLLASSLTYISCAENSFDGSYRERLLNNKENWENRYLLDMACLTVWEDHSLDYTESDFILGIGKDLGFEKTIIATSITDVTQFFKLNMDVIPYLKEKNLAKQFYDSMGKIVKKLILRNSKRLHKELSQSAELVALLSKSTMRDLNNEEKRKVQNQLLDIFKSIPSLAIFILPGGAILLPIFIKLIPKLLPSAFDENRIDEEEDLYRK</sequence>
<dbReference type="InterPro" id="IPR033122">
    <property type="entry name" value="LETM1-like_RBD"/>
</dbReference>
<comment type="caution">
    <text evidence="3">The sequence shown here is derived from an EMBL/GenBank/DDBJ whole genome shotgun (WGS) entry which is preliminary data.</text>
</comment>